<feature type="transmembrane region" description="Helical" evidence="10">
    <location>
        <begin position="259"/>
        <end position="281"/>
    </location>
</feature>
<protein>
    <submittedName>
        <fullName evidence="11">CMP-sialic acid transporter 2</fullName>
    </submittedName>
</protein>
<evidence type="ECO:0000256" key="8">
    <source>
        <dbReference type="ARBA" id="ARBA00046155"/>
    </source>
</evidence>
<dbReference type="PANTHER" id="PTHR10231">
    <property type="entry name" value="NUCLEOTIDE-SUGAR TRANSMEMBRANE TRANSPORTER"/>
    <property type="match status" value="1"/>
</dbReference>
<evidence type="ECO:0000256" key="3">
    <source>
        <dbReference type="ARBA" id="ARBA00006447"/>
    </source>
</evidence>
<dbReference type="SUPFAM" id="SSF103481">
    <property type="entry name" value="Multidrug resistance efflux transporter EmrE"/>
    <property type="match status" value="1"/>
</dbReference>
<evidence type="ECO:0000256" key="9">
    <source>
        <dbReference type="SAM" id="MobiDB-lite"/>
    </source>
</evidence>
<dbReference type="Pfam" id="PF04142">
    <property type="entry name" value="Nuc_sug_transp"/>
    <property type="match status" value="2"/>
</dbReference>
<evidence type="ECO:0000256" key="4">
    <source>
        <dbReference type="ARBA" id="ARBA00022692"/>
    </source>
</evidence>
<feature type="transmembrane region" description="Helical" evidence="10">
    <location>
        <begin position="314"/>
        <end position="333"/>
    </location>
</feature>
<evidence type="ECO:0000256" key="7">
    <source>
        <dbReference type="ARBA" id="ARBA00023136"/>
    </source>
</evidence>
<accession>A0A3L6E529</accession>
<keyword evidence="7 10" id="KW-0472">Membrane</keyword>
<dbReference type="AlphaFoldDB" id="A0A3L6E529"/>
<reference evidence="11" key="1">
    <citation type="journal article" date="2018" name="Nat. Genet.">
        <title>Extensive intraspecific gene order and gene structural variations between Mo17 and other maize genomes.</title>
        <authorList>
            <person name="Sun S."/>
            <person name="Zhou Y."/>
            <person name="Chen J."/>
            <person name="Shi J."/>
            <person name="Zhao H."/>
            <person name="Zhao H."/>
            <person name="Song W."/>
            <person name="Zhang M."/>
            <person name="Cui Y."/>
            <person name="Dong X."/>
            <person name="Liu H."/>
            <person name="Ma X."/>
            <person name="Jiao Y."/>
            <person name="Wang B."/>
            <person name="Wei X."/>
            <person name="Stein J.C."/>
            <person name="Glaubitz J.C."/>
            <person name="Lu F."/>
            <person name="Yu G."/>
            <person name="Liang C."/>
            <person name="Fengler K."/>
            <person name="Li B."/>
            <person name="Rafalski A."/>
            <person name="Schnable P.S."/>
            <person name="Ware D.H."/>
            <person name="Buckler E.S."/>
            <person name="Lai J."/>
        </authorList>
    </citation>
    <scope>NUCLEOTIDE SEQUENCE [LARGE SCALE GENOMIC DNA]</scope>
    <source>
        <tissue evidence="11">Seedling</tissue>
    </source>
</reference>
<gene>
    <name evidence="11" type="primary">CSTLP2_1</name>
    <name evidence="11" type="ORF">Zm00014a_030134</name>
</gene>
<keyword evidence="6" id="KW-0333">Golgi apparatus</keyword>
<evidence type="ECO:0000313" key="11">
    <source>
        <dbReference type="EMBL" id="PWZ15930.1"/>
    </source>
</evidence>
<organism evidence="11">
    <name type="scientific">Zea mays</name>
    <name type="common">Maize</name>
    <dbReference type="NCBI Taxonomy" id="4577"/>
    <lineage>
        <taxon>Eukaryota</taxon>
        <taxon>Viridiplantae</taxon>
        <taxon>Streptophyta</taxon>
        <taxon>Embryophyta</taxon>
        <taxon>Tracheophyta</taxon>
        <taxon>Spermatophyta</taxon>
        <taxon>Magnoliopsida</taxon>
        <taxon>Liliopsida</taxon>
        <taxon>Poales</taxon>
        <taxon>Poaceae</taxon>
        <taxon>PACMAD clade</taxon>
        <taxon>Panicoideae</taxon>
        <taxon>Andropogonodae</taxon>
        <taxon>Andropogoneae</taxon>
        <taxon>Tripsacinae</taxon>
        <taxon>Zea</taxon>
    </lineage>
</organism>
<evidence type="ECO:0000256" key="10">
    <source>
        <dbReference type="SAM" id="Phobius"/>
    </source>
</evidence>
<evidence type="ECO:0000256" key="2">
    <source>
        <dbReference type="ARBA" id="ARBA00004394"/>
    </source>
</evidence>
<dbReference type="GO" id="GO:0015165">
    <property type="term" value="F:pyrimidine nucleotide-sugar transmembrane transporter activity"/>
    <property type="evidence" value="ECO:0007669"/>
    <property type="project" value="InterPro"/>
</dbReference>
<feature type="region of interest" description="Disordered" evidence="9">
    <location>
        <begin position="1"/>
        <end position="46"/>
    </location>
</feature>
<dbReference type="Proteomes" id="UP000251960">
    <property type="component" value="Chromosome 7"/>
</dbReference>
<feature type="transmembrane region" description="Helical" evidence="10">
    <location>
        <begin position="228"/>
        <end position="247"/>
    </location>
</feature>
<comment type="caution">
    <text evidence="11">The sequence shown here is derived from an EMBL/GenBank/DDBJ whole genome shotgun (WGS) entry which is preliminary data.</text>
</comment>
<comment type="subcellular location">
    <subcellularLocation>
        <location evidence="2">Golgi apparatus membrane</location>
    </subcellularLocation>
    <subcellularLocation>
        <location evidence="1">Membrane</location>
        <topology evidence="1">Multi-pass membrane protein</topology>
    </subcellularLocation>
</comment>
<evidence type="ECO:0000256" key="6">
    <source>
        <dbReference type="ARBA" id="ARBA00023034"/>
    </source>
</evidence>
<dbReference type="GO" id="GO:0000139">
    <property type="term" value="C:Golgi membrane"/>
    <property type="evidence" value="ECO:0007669"/>
    <property type="project" value="UniProtKB-SubCell"/>
</dbReference>
<dbReference type="ExpressionAtlas" id="A0A3L6E529">
    <property type="expression patterns" value="baseline and differential"/>
</dbReference>
<keyword evidence="4 10" id="KW-0812">Transmembrane</keyword>
<keyword evidence="5 10" id="KW-1133">Transmembrane helix</keyword>
<feature type="compositionally biased region" description="Low complexity" evidence="9">
    <location>
        <begin position="27"/>
        <end position="38"/>
    </location>
</feature>
<evidence type="ECO:0000256" key="1">
    <source>
        <dbReference type="ARBA" id="ARBA00004141"/>
    </source>
</evidence>
<dbReference type="EMBL" id="NCVQ01000008">
    <property type="protein sequence ID" value="PWZ15930.1"/>
    <property type="molecule type" value="Genomic_DNA"/>
</dbReference>
<feature type="compositionally biased region" description="Basic and acidic residues" evidence="9">
    <location>
        <begin position="1"/>
        <end position="26"/>
    </location>
</feature>
<comment type="similarity">
    <text evidence="3">Belongs to the nucleotide-sugar transporter family. CMP-Sialate:CMP antiporter (TC 2.A.7.12) subfamily.</text>
</comment>
<dbReference type="InterPro" id="IPR037185">
    <property type="entry name" value="EmrE-like"/>
</dbReference>
<dbReference type="InterPro" id="IPR007271">
    <property type="entry name" value="Nuc_sug_transpt"/>
</dbReference>
<dbReference type="PIRSF" id="PIRSF005799">
    <property type="entry name" value="UDP-gal_transpt"/>
    <property type="match status" value="1"/>
</dbReference>
<name>A0A3L6E529_MAIZE</name>
<evidence type="ECO:0000256" key="5">
    <source>
        <dbReference type="ARBA" id="ARBA00022989"/>
    </source>
</evidence>
<comment type="function">
    <text evidence="8">Sugar transporter involved in the transport of CMP-sialic acid from the cytoplasm into the Golgi. May transport important nucleotide sugars such as CMP-Kdo (2-keto-3-deoxy-D-manno-octulosonic acid) in physiological conditions.</text>
</comment>
<proteinExistence type="inferred from homology"/>
<feature type="transmembrane region" description="Helical" evidence="10">
    <location>
        <begin position="288"/>
        <end position="308"/>
    </location>
</feature>
<sequence length="339" mass="37755">MEHRRVKDQESDGVSQKDIENFDKRSLSSNTSTSSLSTAGGPKDSSKLKSIVTLALTLLTSSQAILIVWSKRAGKYDYSVTAANFSVETLKCLLSLVALSRIWNSQGVTEDNRLITSFDEVRVYPIPAMLYLVKNLLQYYIFEYVDAPAYQILKNLNIISTGVLYRIILKKKLSQIQWAAFILLCAGCTTAQLSPSSDHVLQTPIQGWVMAIVIIKKNPSRNINAQNFWLYIFGMLFNLVAICVQDFDAVMNKGFFHGYSFITVLMILNHALSGIAVSMVMKYANNIIKVYSTSVAMLLTAIVSVFLFGFHLSLAFLLGSTVVSVSVYLHSVGKLQQRN</sequence>